<proteinExistence type="predicted"/>
<keyword evidence="1" id="KW-1133">Transmembrane helix</keyword>
<feature type="transmembrane region" description="Helical" evidence="1">
    <location>
        <begin position="112"/>
        <end position="130"/>
    </location>
</feature>
<keyword evidence="1" id="KW-0812">Transmembrane</keyword>
<evidence type="ECO:0000313" key="2">
    <source>
        <dbReference type="EMBL" id="OXA48893.1"/>
    </source>
</evidence>
<reference evidence="2 3" key="1">
    <citation type="submission" date="2015-12" db="EMBL/GenBank/DDBJ databases">
        <title>The genome of Folsomia candida.</title>
        <authorList>
            <person name="Faddeeva A."/>
            <person name="Derks M.F."/>
            <person name="Anvar Y."/>
            <person name="Smit S."/>
            <person name="Van Straalen N."/>
            <person name="Roelofs D."/>
        </authorList>
    </citation>
    <scope>NUCLEOTIDE SEQUENCE [LARGE SCALE GENOMIC DNA]</scope>
    <source>
        <strain evidence="2 3">VU population</strain>
        <tissue evidence="2">Whole body</tissue>
    </source>
</reference>
<keyword evidence="1" id="KW-0472">Membrane</keyword>
<dbReference type="Proteomes" id="UP000198287">
    <property type="component" value="Unassembled WGS sequence"/>
</dbReference>
<organism evidence="2 3">
    <name type="scientific">Folsomia candida</name>
    <name type="common">Springtail</name>
    <dbReference type="NCBI Taxonomy" id="158441"/>
    <lineage>
        <taxon>Eukaryota</taxon>
        <taxon>Metazoa</taxon>
        <taxon>Ecdysozoa</taxon>
        <taxon>Arthropoda</taxon>
        <taxon>Hexapoda</taxon>
        <taxon>Collembola</taxon>
        <taxon>Entomobryomorpha</taxon>
        <taxon>Isotomoidea</taxon>
        <taxon>Isotomidae</taxon>
        <taxon>Proisotominae</taxon>
        <taxon>Folsomia</taxon>
    </lineage>
</organism>
<feature type="transmembrane region" description="Helical" evidence="1">
    <location>
        <begin position="200"/>
        <end position="222"/>
    </location>
</feature>
<gene>
    <name evidence="2" type="ORF">Fcan01_16666</name>
</gene>
<evidence type="ECO:0000313" key="3">
    <source>
        <dbReference type="Proteomes" id="UP000198287"/>
    </source>
</evidence>
<name>A0A226DUI1_FOLCA</name>
<evidence type="ECO:0000256" key="1">
    <source>
        <dbReference type="SAM" id="Phobius"/>
    </source>
</evidence>
<protein>
    <submittedName>
        <fullName evidence="2">Protein lifeguard 2</fullName>
    </submittedName>
</protein>
<feature type="transmembrane region" description="Helical" evidence="1">
    <location>
        <begin position="321"/>
        <end position="348"/>
    </location>
</feature>
<comment type="caution">
    <text evidence="2">The sequence shown here is derived from an EMBL/GenBank/DDBJ whole genome shotgun (WGS) entry which is preliminary data.</text>
</comment>
<feature type="transmembrane region" description="Helical" evidence="1">
    <location>
        <begin position="234"/>
        <end position="252"/>
    </location>
</feature>
<dbReference type="AlphaFoldDB" id="A0A226DUI1"/>
<keyword evidence="3" id="KW-1185">Reference proteome</keyword>
<feature type="transmembrane region" description="Helical" evidence="1">
    <location>
        <begin position="145"/>
        <end position="167"/>
    </location>
</feature>
<sequence>MLDNKSQAAQFLDATFLPFPPNKSPPPPYHNYDANYKSSPQPHPQQNINVHMSSLFRTEPQIFYIHQEKNATLGGGAPPGEKIAPAAGPKIEVVTGLMLDYKARRVLFVRKIFSVLFFHMLITIGGMIFARSKTTPNHNVFRSDIANYAAIGATIIGVVTLITCFICKPWRNRWWMKATLSSCVIYLAVCAVATTPYDTYYQCVLFFSVLAGIFGSSFIFTFQPWLDFNPLTGISLALVSSAVVISSMWGMVKSEIKAQNVSQQPDGSDFDLSSSYTCIFLRVISKTKPKIRSHMTPIFLLKKNTGGKVPEKQEGSEVIEFALAAVLIGICIVVLTCHVMVSVIGNFLSSRKFVGVARPPEV</sequence>
<accession>A0A226DUI1</accession>
<dbReference type="EMBL" id="LNIX01000011">
    <property type="protein sequence ID" value="OXA48893.1"/>
    <property type="molecule type" value="Genomic_DNA"/>
</dbReference>